<dbReference type="PANTHER" id="PTHR10361">
    <property type="entry name" value="SODIUM-BILE ACID COTRANSPORTER"/>
    <property type="match status" value="1"/>
</dbReference>
<sequence>MEILVEVFLPLSLAIIMLSLGIGLTPSDFRRVVERGWAFGIGALCQLILIPLFAYLIILAFGFTGAIAAGIMLLSFCPGGVTTNVMARLANGDVALSVSLTALISLLSIITVPVLVGWAVTRFMGADVPEFSVTEIAIAMFLITTLPVSIGMLIRYLAPGFADRAEPKLFVLASVLFVVIVLAAIATNWDLFVANFTALGPALAVLSITTMLAGLTIAGVFGLTWAEQKTVAVEVGLQNGTLGITLAPIIAGVATGIPEIGLPAAIYSVIMYLTGIPIVLWLRSRRHES</sequence>
<feature type="transmembrane region" description="Helical" evidence="5">
    <location>
        <begin position="237"/>
        <end position="258"/>
    </location>
</feature>
<evidence type="ECO:0000256" key="3">
    <source>
        <dbReference type="ARBA" id="ARBA00022989"/>
    </source>
</evidence>
<feature type="transmembrane region" description="Helical" evidence="5">
    <location>
        <begin position="169"/>
        <end position="189"/>
    </location>
</feature>
<accession>A0A975ER56</accession>
<gene>
    <name evidence="6" type="ORF">HZ995_04770</name>
</gene>
<dbReference type="RefSeq" id="WP_209357529.1">
    <property type="nucleotide sequence ID" value="NZ_CP060010.1"/>
</dbReference>
<organism evidence="6 7">
    <name type="scientific">Cognatishimia activa</name>
    <dbReference type="NCBI Taxonomy" id="1715691"/>
    <lineage>
        <taxon>Bacteria</taxon>
        <taxon>Pseudomonadati</taxon>
        <taxon>Pseudomonadota</taxon>
        <taxon>Alphaproteobacteria</taxon>
        <taxon>Rhodobacterales</taxon>
        <taxon>Paracoccaceae</taxon>
        <taxon>Cognatishimia</taxon>
    </lineage>
</organism>
<feature type="transmembrane region" description="Helical" evidence="5">
    <location>
        <begin position="264"/>
        <end position="282"/>
    </location>
</feature>
<feature type="transmembrane region" description="Helical" evidence="5">
    <location>
        <begin position="201"/>
        <end position="225"/>
    </location>
</feature>
<evidence type="ECO:0000256" key="5">
    <source>
        <dbReference type="SAM" id="Phobius"/>
    </source>
</evidence>
<evidence type="ECO:0000256" key="2">
    <source>
        <dbReference type="ARBA" id="ARBA00022692"/>
    </source>
</evidence>
<protein>
    <submittedName>
        <fullName evidence="6">Bile acid:sodium symporter family protein</fullName>
    </submittedName>
</protein>
<feature type="transmembrane region" description="Helical" evidence="5">
    <location>
        <begin position="94"/>
        <end position="116"/>
    </location>
</feature>
<dbReference type="InterPro" id="IPR002657">
    <property type="entry name" value="BilAc:Na_symport/Acr3"/>
</dbReference>
<reference evidence="6" key="1">
    <citation type="submission" date="2020-07" db="EMBL/GenBank/DDBJ databases">
        <title>Genome sequences of bacteria associated with the marine, planktonic diatom Thalassiosira profunda strain ECT2AJA-044.</title>
        <authorList>
            <person name="Gargas C.B."/>
            <person name="Roberts W.R."/>
            <person name="Alverson A.J."/>
        </authorList>
    </citation>
    <scope>NUCLEOTIDE SEQUENCE</scope>
    <source>
        <strain evidence="6">ECT2AJA-044</strain>
    </source>
</reference>
<dbReference type="InterPro" id="IPR038770">
    <property type="entry name" value="Na+/solute_symporter_sf"/>
</dbReference>
<evidence type="ECO:0000256" key="1">
    <source>
        <dbReference type="ARBA" id="ARBA00004141"/>
    </source>
</evidence>
<evidence type="ECO:0000256" key="4">
    <source>
        <dbReference type="ARBA" id="ARBA00023136"/>
    </source>
</evidence>
<evidence type="ECO:0000313" key="7">
    <source>
        <dbReference type="Proteomes" id="UP000665026"/>
    </source>
</evidence>
<proteinExistence type="predicted"/>
<dbReference type="AlphaFoldDB" id="A0A975ER56"/>
<dbReference type="Pfam" id="PF01758">
    <property type="entry name" value="SBF"/>
    <property type="match status" value="1"/>
</dbReference>
<comment type="subcellular location">
    <subcellularLocation>
        <location evidence="1">Membrane</location>
        <topology evidence="1">Multi-pass membrane protein</topology>
    </subcellularLocation>
</comment>
<dbReference type="InterPro" id="IPR004710">
    <property type="entry name" value="Bilac:Na_transpt"/>
</dbReference>
<feature type="transmembrane region" description="Helical" evidence="5">
    <location>
        <begin position="136"/>
        <end position="157"/>
    </location>
</feature>
<dbReference type="KEGG" id="cact:HZ995_04770"/>
<keyword evidence="2 5" id="KW-0812">Transmembrane</keyword>
<dbReference type="Proteomes" id="UP000665026">
    <property type="component" value="Chromosome"/>
</dbReference>
<feature type="transmembrane region" description="Helical" evidence="5">
    <location>
        <begin position="67"/>
        <end position="87"/>
    </location>
</feature>
<dbReference type="EMBL" id="CP060010">
    <property type="protein sequence ID" value="QTN36833.1"/>
    <property type="molecule type" value="Genomic_DNA"/>
</dbReference>
<keyword evidence="4 5" id="KW-0472">Membrane</keyword>
<feature type="transmembrane region" description="Helical" evidence="5">
    <location>
        <begin position="37"/>
        <end position="61"/>
    </location>
</feature>
<evidence type="ECO:0000313" key="6">
    <source>
        <dbReference type="EMBL" id="QTN36833.1"/>
    </source>
</evidence>
<name>A0A975ER56_9RHOB</name>
<keyword evidence="3 5" id="KW-1133">Transmembrane helix</keyword>
<dbReference type="PANTHER" id="PTHR10361:SF24">
    <property type="entry name" value="P3 PROTEIN"/>
    <property type="match status" value="1"/>
</dbReference>
<dbReference type="GO" id="GO:0016020">
    <property type="term" value="C:membrane"/>
    <property type="evidence" value="ECO:0007669"/>
    <property type="project" value="UniProtKB-SubCell"/>
</dbReference>
<feature type="transmembrane region" description="Helical" evidence="5">
    <location>
        <begin position="6"/>
        <end position="25"/>
    </location>
</feature>
<dbReference type="Gene3D" id="1.20.1530.20">
    <property type="match status" value="1"/>
</dbReference>